<gene>
    <name evidence="1" type="ORF">RRG08_064106</name>
</gene>
<sequence>MMKISFEKHKRQKICCNVSRFVMWKRHNCTRCLPRTRVRQPTTRDWSHTCVTRVSSRPSVDEEWLWSATDCLTLETQWCHSLSNSPTSRNTKSLLK</sequence>
<name>A0AAE1A5S7_9GAST</name>
<evidence type="ECO:0000313" key="2">
    <source>
        <dbReference type="Proteomes" id="UP001283361"/>
    </source>
</evidence>
<comment type="caution">
    <text evidence="1">The sequence shown here is derived from an EMBL/GenBank/DDBJ whole genome shotgun (WGS) entry which is preliminary data.</text>
</comment>
<accession>A0AAE1A5S7</accession>
<protein>
    <submittedName>
        <fullName evidence="1">Uncharacterized protein</fullName>
    </submittedName>
</protein>
<dbReference type="AlphaFoldDB" id="A0AAE1A5S7"/>
<evidence type="ECO:0000313" key="1">
    <source>
        <dbReference type="EMBL" id="KAK3781730.1"/>
    </source>
</evidence>
<organism evidence="1 2">
    <name type="scientific">Elysia crispata</name>
    <name type="common">lettuce slug</name>
    <dbReference type="NCBI Taxonomy" id="231223"/>
    <lineage>
        <taxon>Eukaryota</taxon>
        <taxon>Metazoa</taxon>
        <taxon>Spiralia</taxon>
        <taxon>Lophotrochozoa</taxon>
        <taxon>Mollusca</taxon>
        <taxon>Gastropoda</taxon>
        <taxon>Heterobranchia</taxon>
        <taxon>Euthyneura</taxon>
        <taxon>Panpulmonata</taxon>
        <taxon>Sacoglossa</taxon>
        <taxon>Placobranchoidea</taxon>
        <taxon>Plakobranchidae</taxon>
        <taxon>Elysia</taxon>
    </lineage>
</organism>
<reference evidence="1" key="1">
    <citation type="journal article" date="2023" name="G3 (Bethesda)">
        <title>A reference genome for the long-term kleptoplast-retaining sea slug Elysia crispata morphotype clarki.</title>
        <authorList>
            <person name="Eastman K.E."/>
            <person name="Pendleton A.L."/>
            <person name="Shaikh M.A."/>
            <person name="Suttiyut T."/>
            <person name="Ogas R."/>
            <person name="Tomko P."/>
            <person name="Gavelis G."/>
            <person name="Widhalm J.R."/>
            <person name="Wisecaver J.H."/>
        </authorList>
    </citation>
    <scope>NUCLEOTIDE SEQUENCE</scope>
    <source>
        <strain evidence="1">ECLA1</strain>
    </source>
</reference>
<dbReference type="EMBL" id="JAWDGP010002605">
    <property type="protein sequence ID" value="KAK3781730.1"/>
    <property type="molecule type" value="Genomic_DNA"/>
</dbReference>
<dbReference type="Proteomes" id="UP001283361">
    <property type="component" value="Unassembled WGS sequence"/>
</dbReference>
<keyword evidence="2" id="KW-1185">Reference proteome</keyword>
<proteinExistence type="predicted"/>